<dbReference type="Pfam" id="PF03448">
    <property type="entry name" value="MgtE_N"/>
    <property type="match status" value="1"/>
</dbReference>
<evidence type="ECO:0000313" key="2">
    <source>
        <dbReference type="EMBL" id="AQS46566.1"/>
    </source>
</evidence>
<evidence type="ECO:0000313" key="3">
    <source>
        <dbReference type="Proteomes" id="UP000185622"/>
    </source>
</evidence>
<dbReference type="InterPro" id="IPR006668">
    <property type="entry name" value="Mg_transptr_MgtE_intracell_dom"/>
</dbReference>
<name>A0ABN4X278_9RHOB</name>
<dbReference type="Gene3D" id="1.10.220.30">
    <property type="match status" value="1"/>
</dbReference>
<sequence>MNRAAERKPGRRRPRPGRGALWIIAALFVLSGGMQLAQSGAWARDTAEPVHETKATKPQDGCIDDAGFTAMLADLKAREAKLVEQEGLLTDRRNALALAETRLEKRLNDLVAAEEALSKTVAVAEEGADKDVGKLVALYENMKPKQAASLFAEMDPNFAAGFLARMRPAAAAAVMESLEPKTAYAISVLMAGRNAGAPRN</sequence>
<gene>
    <name evidence="2" type="ORF">BMG03_01170</name>
</gene>
<dbReference type="RefSeq" id="WP_075775268.1">
    <property type="nucleotide sequence ID" value="NZ_CP019437.1"/>
</dbReference>
<evidence type="ECO:0000259" key="1">
    <source>
        <dbReference type="Pfam" id="PF03448"/>
    </source>
</evidence>
<dbReference type="Proteomes" id="UP000185622">
    <property type="component" value="Chromosome"/>
</dbReference>
<dbReference type="EMBL" id="CP019437">
    <property type="protein sequence ID" value="AQS46566.1"/>
    <property type="molecule type" value="Genomic_DNA"/>
</dbReference>
<feature type="domain" description="Magnesium transporter MgtE intracellular" evidence="1">
    <location>
        <begin position="137"/>
        <end position="190"/>
    </location>
</feature>
<organism evidence="2 3">
    <name type="scientific">Thioclava nitratireducens</name>
    <dbReference type="NCBI Taxonomy" id="1915078"/>
    <lineage>
        <taxon>Bacteria</taxon>
        <taxon>Pseudomonadati</taxon>
        <taxon>Pseudomonadota</taxon>
        <taxon>Alphaproteobacteria</taxon>
        <taxon>Rhodobacterales</taxon>
        <taxon>Paracoccaceae</taxon>
        <taxon>Thioclava</taxon>
    </lineage>
</organism>
<protein>
    <recommendedName>
        <fullName evidence="1">Magnesium transporter MgtE intracellular domain-containing protein</fullName>
    </recommendedName>
</protein>
<dbReference type="SUPFAM" id="SSF158791">
    <property type="entry name" value="MgtE N-terminal domain-like"/>
    <property type="match status" value="1"/>
</dbReference>
<proteinExistence type="predicted"/>
<keyword evidence="3" id="KW-1185">Reference proteome</keyword>
<reference evidence="2 3" key="1">
    <citation type="submission" date="2017-01" db="EMBL/GenBank/DDBJ databases">
        <title>The complete genome sequence of a sulfur-oxidizing marine bacterium Thioclava sp. 25B10_4T.</title>
        <authorList>
            <person name="Liu Y."/>
            <person name="Lai Q."/>
            <person name="Shao Z."/>
        </authorList>
    </citation>
    <scope>NUCLEOTIDE SEQUENCE [LARGE SCALE GENOMIC DNA]</scope>
    <source>
        <strain evidence="2 3">25B10_4</strain>
    </source>
</reference>
<accession>A0ABN4X278</accession>